<dbReference type="EMBL" id="HACG01021611">
    <property type="protein sequence ID" value="CEK68476.1"/>
    <property type="molecule type" value="Transcribed_RNA"/>
</dbReference>
<proteinExistence type="predicted"/>
<gene>
    <name evidence="1" type="primary">ORF66450</name>
</gene>
<organism evidence="1">
    <name type="scientific">Arion vulgaris</name>
    <dbReference type="NCBI Taxonomy" id="1028688"/>
    <lineage>
        <taxon>Eukaryota</taxon>
        <taxon>Metazoa</taxon>
        <taxon>Spiralia</taxon>
        <taxon>Lophotrochozoa</taxon>
        <taxon>Mollusca</taxon>
        <taxon>Gastropoda</taxon>
        <taxon>Heterobranchia</taxon>
        <taxon>Euthyneura</taxon>
        <taxon>Panpulmonata</taxon>
        <taxon>Eupulmonata</taxon>
        <taxon>Stylommatophora</taxon>
        <taxon>Helicina</taxon>
        <taxon>Arionoidea</taxon>
        <taxon>Arionidae</taxon>
        <taxon>Arion</taxon>
    </lineage>
</organism>
<reference evidence="1" key="1">
    <citation type="submission" date="2014-12" db="EMBL/GenBank/DDBJ databases">
        <title>Insight into the proteome of Arion vulgaris.</title>
        <authorList>
            <person name="Aradska J."/>
            <person name="Bulat T."/>
            <person name="Smidak R."/>
            <person name="Sarate P."/>
            <person name="Gangsoo J."/>
            <person name="Sialana F."/>
            <person name="Bilban M."/>
            <person name="Lubec G."/>
        </authorList>
    </citation>
    <scope>NUCLEOTIDE SEQUENCE</scope>
    <source>
        <tissue evidence="1">Skin</tissue>
    </source>
</reference>
<sequence>MTFWYIYDSSHINTKVDMLVLKVTTAMTYNMEKFHLLKSLNNYWLDDDTVT</sequence>
<evidence type="ECO:0000313" key="1">
    <source>
        <dbReference type="EMBL" id="CEK68476.1"/>
    </source>
</evidence>
<dbReference type="AlphaFoldDB" id="A0A0B6ZKX2"/>
<name>A0A0B6ZKX2_9EUPU</name>
<accession>A0A0B6ZKX2</accession>
<protein>
    <submittedName>
        <fullName evidence="1">Uncharacterized protein</fullName>
    </submittedName>
</protein>